<sequence>MARVADPAELARILPGVWNIRASSGGYWKNGTREDPRVRIEITQKSPLQLREFYEYYRRDKGDREFEAVAEWKGSHFSWRMDEHPEAQSAFVVSDTPATPDVIALHISNSAETESSVTIFARPRLAVEEVRALISRDTYSFELTADEFWQLSWLSGSNDS</sequence>
<reference evidence="1" key="2">
    <citation type="submission" date="2021-04" db="EMBL/GenBank/DDBJ databases">
        <authorList>
            <person name="Gilroy R."/>
        </authorList>
    </citation>
    <scope>NUCLEOTIDE SEQUENCE</scope>
    <source>
        <strain evidence="1">ChiGjej1B1-98</strain>
    </source>
</reference>
<evidence type="ECO:0000313" key="1">
    <source>
        <dbReference type="EMBL" id="HIY67579.1"/>
    </source>
</evidence>
<dbReference type="Proteomes" id="UP000824005">
    <property type="component" value="Unassembled WGS sequence"/>
</dbReference>
<name>A0A9D2CB48_9MICO</name>
<comment type="caution">
    <text evidence="1">The sequence shown here is derived from an EMBL/GenBank/DDBJ whole genome shotgun (WGS) entry which is preliminary data.</text>
</comment>
<accession>A0A9D2CB48</accession>
<proteinExistence type="predicted"/>
<dbReference type="AlphaFoldDB" id="A0A9D2CB48"/>
<reference evidence="1" key="1">
    <citation type="journal article" date="2021" name="PeerJ">
        <title>Extensive microbial diversity within the chicken gut microbiome revealed by metagenomics and culture.</title>
        <authorList>
            <person name="Gilroy R."/>
            <person name="Ravi A."/>
            <person name="Getino M."/>
            <person name="Pursley I."/>
            <person name="Horton D.L."/>
            <person name="Alikhan N.F."/>
            <person name="Baker D."/>
            <person name="Gharbi K."/>
            <person name="Hall N."/>
            <person name="Watson M."/>
            <person name="Adriaenssens E.M."/>
            <person name="Foster-Nyarko E."/>
            <person name="Jarju S."/>
            <person name="Secka A."/>
            <person name="Antonio M."/>
            <person name="Oren A."/>
            <person name="Chaudhuri R.R."/>
            <person name="La Ragione R."/>
            <person name="Hildebrand F."/>
            <person name="Pallen M.J."/>
        </authorList>
    </citation>
    <scope>NUCLEOTIDE SEQUENCE</scope>
    <source>
        <strain evidence="1">ChiGjej1B1-98</strain>
    </source>
</reference>
<evidence type="ECO:0000313" key="2">
    <source>
        <dbReference type="Proteomes" id="UP000824005"/>
    </source>
</evidence>
<protein>
    <submittedName>
        <fullName evidence="1">Uncharacterized protein</fullName>
    </submittedName>
</protein>
<dbReference type="EMBL" id="DXDC01000458">
    <property type="protein sequence ID" value="HIY67579.1"/>
    <property type="molecule type" value="Genomic_DNA"/>
</dbReference>
<gene>
    <name evidence="1" type="ORF">H9830_15045</name>
</gene>
<organism evidence="1 2">
    <name type="scientific">Candidatus Agrococcus pullicola</name>
    <dbReference type="NCBI Taxonomy" id="2838429"/>
    <lineage>
        <taxon>Bacteria</taxon>
        <taxon>Bacillati</taxon>
        <taxon>Actinomycetota</taxon>
        <taxon>Actinomycetes</taxon>
        <taxon>Micrococcales</taxon>
        <taxon>Microbacteriaceae</taxon>
        <taxon>Agrococcus</taxon>
    </lineage>
</organism>